<feature type="compositionally biased region" description="Acidic residues" evidence="8">
    <location>
        <begin position="320"/>
        <end position="352"/>
    </location>
</feature>
<dbReference type="PIRSF" id="PIRSF017300">
    <property type="entry name" value="snoRNP_Mpp10"/>
    <property type="match status" value="1"/>
</dbReference>
<dbReference type="EMBL" id="RBNI01005941">
    <property type="protein sequence ID" value="RUP46385.1"/>
    <property type="molecule type" value="Genomic_DNA"/>
</dbReference>
<dbReference type="PANTHER" id="PTHR17039:SF0">
    <property type="entry name" value="U3 SMALL NUCLEOLAR RIBONUCLEOPROTEIN PROTEIN MPP10"/>
    <property type="match status" value="1"/>
</dbReference>
<dbReference type="PANTHER" id="PTHR17039">
    <property type="entry name" value="U3 SMALL NUCLEOLAR RIBONUCLEOPROTEIN PROTEIN MPP10"/>
    <property type="match status" value="1"/>
</dbReference>
<comment type="function">
    <text evidence="7">Involved in nucleolar processing of pre-18S ribosomal RNA.</text>
</comment>
<feature type="region of interest" description="Disordered" evidence="8">
    <location>
        <begin position="643"/>
        <end position="662"/>
    </location>
</feature>
<dbReference type="GO" id="GO:0032040">
    <property type="term" value="C:small-subunit processome"/>
    <property type="evidence" value="ECO:0007669"/>
    <property type="project" value="TreeGrafter"/>
</dbReference>
<feature type="compositionally biased region" description="Acidic residues" evidence="8">
    <location>
        <begin position="253"/>
        <end position="280"/>
    </location>
</feature>
<evidence type="ECO:0000256" key="8">
    <source>
        <dbReference type="SAM" id="MobiDB-lite"/>
    </source>
</evidence>
<gene>
    <name evidence="9" type="ORF">BC936DRAFT_147018</name>
</gene>
<dbReference type="GO" id="GO:0005732">
    <property type="term" value="C:sno(s)RNA-containing ribonucleoprotein complex"/>
    <property type="evidence" value="ECO:0007669"/>
    <property type="project" value="UniProtKB-UniRule"/>
</dbReference>
<comment type="caution">
    <text evidence="9">The sequence shown here is derived from an EMBL/GenBank/DDBJ whole genome shotgun (WGS) entry which is preliminary data.</text>
</comment>
<feature type="compositionally biased region" description="Basic and acidic residues" evidence="8">
    <location>
        <begin position="427"/>
        <end position="436"/>
    </location>
</feature>
<dbReference type="Pfam" id="PF04006">
    <property type="entry name" value="Mpp10"/>
    <property type="match status" value="1"/>
</dbReference>
<comment type="subcellular location">
    <subcellularLocation>
        <location evidence="1 7">Nucleus</location>
        <location evidence="1 7">Nucleolus</location>
    </subcellularLocation>
</comment>
<keyword evidence="3 7" id="KW-0698">rRNA processing</keyword>
<dbReference type="Proteomes" id="UP000268093">
    <property type="component" value="Unassembled WGS sequence"/>
</dbReference>
<comment type="similarity">
    <text evidence="6 7">Belongs to the MPP10 family.</text>
</comment>
<feature type="region of interest" description="Disordered" evidence="8">
    <location>
        <begin position="700"/>
        <end position="730"/>
    </location>
</feature>
<evidence type="ECO:0000256" key="1">
    <source>
        <dbReference type="ARBA" id="ARBA00004604"/>
    </source>
</evidence>
<feature type="region of interest" description="Disordered" evidence="8">
    <location>
        <begin position="240"/>
        <end position="436"/>
    </location>
</feature>
<feature type="compositionally biased region" description="Basic and acidic residues" evidence="8">
    <location>
        <begin position="718"/>
        <end position="730"/>
    </location>
</feature>
<organism evidence="9 10">
    <name type="scientific">Jimgerdemannia flammicorona</name>
    <dbReference type="NCBI Taxonomy" id="994334"/>
    <lineage>
        <taxon>Eukaryota</taxon>
        <taxon>Fungi</taxon>
        <taxon>Fungi incertae sedis</taxon>
        <taxon>Mucoromycota</taxon>
        <taxon>Mucoromycotina</taxon>
        <taxon>Endogonomycetes</taxon>
        <taxon>Endogonales</taxon>
        <taxon>Endogonaceae</taxon>
        <taxon>Jimgerdemannia</taxon>
    </lineage>
</organism>
<feature type="region of interest" description="Disordered" evidence="8">
    <location>
        <begin position="191"/>
        <end position="224"/>
    </location>
</feature>
<dbReference type="OrthoDB" id="445326at2759"/>
<evidence type="ECO:0000256" key="4">
    <source>
        <dbReference type="ARBA" id="ARBA00023242"/>
    </source>
</evidence>
<evidence type="ECO:0000256" key="5">
    <source>
        <dbReference type="ARBA" id="ARBA00023274"/>
    </source>
</evidence>
<evidence type="ECO:0000313" key="9">
    <source>
        <dbReference type="EMBL" id="RUP46385.1"/>
    </source>
</evidence>
<reference evidence="9 10" key="1">
    <citation type="journal article" date="2018" name="New Phytol.">
        <title>Phylogenomics of Endogonaceae and evolution of mycorrhizas within Mucoromycota.</title>
        <authorList>
            <person name="Chang Y."/>
            <person name="Desiro A."/>
            <person name="Na H."/>
            <person name="Sandor L."/>
            <person name="Lipzen A."/>
            <person name="Clum A."/>
            <person name="Barry K."/>
            <person name="Grigoriev I.V."/>
            <person name="Martin F.M."/>
            <person name="Stajich J.E."/>
            <person name="Smith M.E."/>
            <person name="Bonito G."/>
            <person name="Spatafora J.W."/>
        </authorList>
    </citation>
    <scope>NUCLEOTIDE SEQUENCE [LARGE SCALE GENOMIC DNA]</scope>
    <source>
        <strain evidence="9 10">GMNB39</strain>
    </source>
</reference>
<feature type="compositionally biased region" description="Acidic residues" evidence="8">
    <location>
        <begin position="191"/>
        <end position="201"/>
    </location>
</feature>
<feature type="compositionally biased region" description="Acidic residues" evidence="8">
    <location>
        <begin position="210"/>
        <end position="224"/>
    </location>
</feature>
<dbReference type="GO" id="GO:0006364">
    <property type="term" value="P:rRNA processing"/>
    <property type="evidence" value="ECO:0007669"/>
    <property type="project" value="UniProtKB-KW"/>
</dbReference>
<sequence>MHGIKTLTVKTITVYTVHCDPRWLGRNVTSPRTEFIFSLWYVRHRHDPAMAPSRTTAAKLHNTSLLQLGEFVQKVIERPHVFFVADATVSAQSLSATKKLYDIAKKSEPAPFSPFPELLIEGFDHEQVWEEIAMQNQPLLGYVVEQLDSFVAAAERDSKNSNGDMVKEDVDDDEILIGDDEILMGDDGVFDEEQEDTDDGEANGSRFIDDEAEDGEDENIDDFGLDEMDDDAIELSAFEGNLRKRELATDSEGNLEDEEDDDGDGDDDDDDDDENLDDPDLERSSTSKRPARTSQVDDAFFNLDEFNDWSERQEERDMMSEDDQEEDENEDDDIDLDEDPDKIEDEDMDDTNANDVMFSDFFEAPARPHGGVGKRNNKKSIHFSTEHYAGKRTDRKEMDVREQDQEEEQATRVSNLFAKDEDEDEADASKSAHEKNMERIKREIEALESANVGEKDWTLGGEASSKARPLNSLLEEDLEFEHVVKPVPVITQETTETLEEMIKRRILDNAFNDVERKADPTFRPYLPSKRVELSDEKSKKSLAEIYEDDYVKETTVGGIANEKDKALKKEHQEIDNMFRDLCQKLDALSNFHYTPKPPKPEIAVISDAPAISMEEVIPVNVSDATLLAPEEVYDKKGLVKGETEMDQAERKRQRAAMKRAKKNELVLKAKARKVAEKMNPALAERQKKEKAVATLAGQKNVTFIDKDGNKRPANKKKGAQEDKKASKLKL</sequence>
<evidence type="ECO:0000256" key="2">
    <source>
        <dbReference type="ARBA" id="ARBA00022517"/>
    </source>
</evidence>
<evidence type="ECO:0000256" key="7">
    <source>
        <dbReference type="PIRNR" id="PIRNR017300"/>
    </source>
</evidence>
<evidence type="ECO:0000256" key="6">
    <source>
        <dbReference type="ARBA" id="ARBA00029455"/>
    </source>
</evidence>
<keyword evidence="10" id="KW-1185">Reference proteome</keyword>
<dbReference type="InterPro" id="IPR012173">
    <property type="entry name" value="Mpp10"/>
</dbReference>
<keyword evidence="2 7" id="KW-0690">Ribosome biogenesis</keyword>
<feature type="compositionally biased region" description="Basic and acidic residues" evidence="8">
    <location>
        <begin position="309"/>
        <end position="319"/>
    </location>
</feature>
<evidence type="ECO:0000256" key="3">
    <source>
        <dbReference type="ARBA" id="ARBA00022552"/>
    </source>
</evidence>
<accession>A0A433D6D8</accession>
<keyword evidence="4 7" id="KW-0539">Nucleus</keyword>
<evidence type="ECO:0000313" key="10">
    <source>
        <dbReference type="Proteomes" id="UP000268093"/>
    </source>
</evidence>
<protein>
    <recommendedName>
        <fullName evidence="7">U3 small nucleolar ribonucleoprotein protein MPP10</fullName>
    </recommendedName>
</protein>
<feature type="compositionally biased region" description="Basic residues" evidence="8">
    <location>
        <begin position="651"/>
        <end position="661"/>
    </location>
</feature>
<feature type="compositionally biased region" description="Basic and acidic residues" evidence="8">
    <location>
        <begin position="384"/>
        <end position="403"/>
    </location>
</feature>
<keyword evidence="5 7" id="KW-0687">Ribonucleoprotein</keyword>
<proteinExistence type="inferred from homology"/>
<name>A0A433D6D8_9FUNG</name>
<dbReference type="AlphaFoldDB" id="A0A433D6D8"/>
<dbReference type="GO" id="GO:0034457">
    <property type="term" value="C:Mpp10 complex"/>
    <property type="evidence" value="ECO:0007669"/>
    <property type="project" value="UniProtKB-UniRule"/>
</dbReference>